<gene>
    <name evidence="2" type="ORF">M9Y10_014005</name>
</gene>
<evidence type="ECO:0000313" key="3">
    <source>
        <dbReference type="Proteomes" id="UP001470230"/>
    </source>
</evidence>
<feature type="region of interest" description="Disordered" evidence="1">
    <location>
        <begin position="1"/>
        <end position="20"/>
    </location>
</feature>
<proteinExistence type="predicted"/>
<keyword evidence="3" id="KW-1185">Reference proteome</keyword>
<organism evidence="2 3">
    <name type="scientific">Tritrichomonas musculus</name>
    <dbReference type="NCBI Taxonomy" id="1915356"/>
    <lineage>
        <taxon>Eukaryota</taxon>
        <taxon>Metamonada</taxon>
        <taxon>Parabasalia</taxon>
        <taxon>Tritrichomonadida</taxon>
        <taxon>Tritrichomonadidae</taxon>
        <taxon>Tritrichomonas</taxon>
    </lineage>
</organism>
<feature type="compositionally biased region" description="Polar residues" evidence="1">
    <location>
        <begin position="1"/>
        <end position="19"/>
    </location>
</feature>
<dbReference type="SUPFAM" id="SSF49785">
    <property type="entry name" value="Galactose-binding domain-like"/>
    <property type="match status" value="1"/>
</dbReference>
<sequence length="93" mass="10979">MTHYTIKSGNNGKNYQNPKSWVIEGSNDNSKWDILDEQKNNSSLNGLKLVHTFTIDSRKQKEYKYIQMRQIDKIWQNGDDLMLTDFEMHGKLI</sequence>
<protein>
    <recommendedName>
        <fullName evidence="4">F5/8 type C domain-containing protein</fullName>
    </recommendedName>
</protein>
<accession>A0ABR2KYA9</accession>
<dbReference type="Gene3D" id="2.60.120.260">
    <property type="entry name" value="Galactose-binding domain-like"/>
    <property type="match status" value="1"/>
</dbReference>
<dbReference type="Proteomes" id="UP001470230">
    <property type="component" value="Unassembled WGS sequence"/>
</dbReference>
<evidence type="ECO:0008006" key="4">
    <source>
        <dbReference type="Google" id="ProtNLM"/>
    </source>
</evidence>
<dbReference type="EMBL" id="JAPFFF010000002">
    <property type="protein sequence ID" value="KAK8896114.1"/>
    <property type="molecule type" value="Genomic_DNA"/>
</dbReference>
<evidence type="ECO:0000313" key="2">
    <source>
        <dbReference type="EMBL" id="KAK8896114.1"/>
    </source>
</evidence>
<reference evidence="2 3" key="1">
    <citation type="submission" date="2024-04" db="EMBL/GenBank/DDBJ databases">
        <title>Tritrichomonas musculus Genome.</title>
        <authorList>
            <person name="Alves-Ferreira E."/>
            <person name="Grigg M."/>
            <person name="Lorenzi H."/>
            <person name="Galac M."/>
        </authorList>
    </citation>
    <scope>NUCLEOTIDE SEQUENCE [LARGE SCALE GENOMIC DNA]</scope>
    <source>
        <strain evidence="2 3">EAF2021</strain>
    </source>
</reference>
<name>A0ABR2KYA9_9EUKA</name>
<evidence type="ECO:0000256" key="1">
    <source>
        <dbReference type="SAM" id="MobiDB-lite"/>
    </source>
</evidence>
<dbReference type="InterPro" id="IPR008979">
    <property type="entry name" value="Galactose-bd-like_sf"/>
</dbReference>
<comment type="caution">
    <text evidence="2">The sequence shown here is derived from an EMBL/GenBank/DDBJ whole genome shotgun (WGS) entry which is preliminary data.</text>
</comment>